<evidence type="ECO:0000313" key="4">
    <source>
        <dbReference type="Proteomes" id="UP000235081"/>
    </source>
</evidence>
<keyword evidence="1" id="KW-0488">Methylation</keyword>
<accession>A0A2N6LJG8</accession>
<dbReference type="InterPro" id="IPR045584">
    <property type="entry name" value="Pilin-like"/>
</dbReference>
<comment type="caution">
    <text evidence="3">The sequence shown here is derived from an EMBL/GenBank/DDBJ whole genome shotgun (WGS) entry which is preliminary data.</text>
</comment>
<dbReference type="GO" id="GO:0015627">
    <property type="term" value="C:type II protein secretion system complex"/>
    <property type="evidence" value="ECO:0007669"/>
    <property type="project" value="InterPro"/>
</dbReference>
<evidence type="ECO:0000313" key="3">
    <source>
        <dbReference type="EMBL" id="PMB24659.1"/>
    </source>
</evidence>
<proteinExistence type="predicted"/>
<dbReference type="InterPro" id="IPR000983">
    <property type="entry name" value="Bac_GSPG_pilin"/>
</dbReference>
<gene>
    <name evidence="3" type="ORF">CEN46_07395</name>
</gene>
<evidence type="ECO:0000256" key="2">
    <source>
        <dbReference type="SAM" id="Phobius"/>
    </source>
</evidence>
<evidence type="ECO:0000256" key="1">
    <source>
        <dbReference type="ARBA" id="ARBA00022481"/>
    </source>
</evidence>
<dbReference type="EMBL" id="NMQE01000200">
    <property type="protein sequence ID" value="PMB24659.1"/>
    <property type="molecule type" value="Genomic_DNA"/>
</dbReference>
<keyword evidence="2" id="KW-1133">Transmembrane helix</keyword>
<reference evidence="3 4" key="1">
    <citation type="submission" date="2017-07" db="EMBL/GenBank/DDBJ databases">
        <title>Genomes of Fischerella (Mastigocladus) sp. strains.</title>
        <authorList>
            <person name="Miller S.R."/>
        </authorList>
    </citation>
    <scope>NUCLEOTIDE SEQUENCE [LARGE SCALE GENOMIC DNA]</scope>
    <source>
        <strain evidence="3 4">CCMEE 5318</strain>
    </source>
</reference>
<dbReference type="AlphaFoldDB" id="A0A2N6LJG8"/>
<dbReference type="Proteomes" id="UP000235081">
    <property type="component" value="Unassembled WGS sequence"/>
</dbReference>
<keyword evidence="2" id="KW-0472">Membrane</keyword>
<dbReference type="GO" id="GO:0015628">
    <property type="term" value="P:protein secretion by the type II secretion system"/>
    <property type="evidence" value="ECO:0007669"/>
    <property type="project" value="InterPro"/>
</dbReference>
<keyword evidence="2" id="KW-0812">Transmembrane</keyword>
<dbReference type="SUPFAM" id="SSF54523">
    <property type="entry name" value="Pili subunits"/>
    <property type="match status" value="1"/>
</dbReference>
<organism evidence="3 4">
    <name type="scientific">Fischerella thermalis CCMEE 5318</name>
    <dbReference type="NCBI Taxonomy" id="2019666"/>
    <lineage>
        <taxon>Bacteria</taxon>
        <taxon>Bacillati</taxon>
        <taxon>Cyanobacteriota</taxon>
        <taxon>Cyanophyceae</taxon>
        <taxon>Nostocales</taxon>
        <taxon>Hapalosiphonaceae</taxon>
        <taxon>Fischerella</taxon>
    </lineage>
</organism>
<sequence length="111" mass="12339">MRRATGLTVMELIVAVLIVAILVAMLLPVIAASRRKGYETQCVSNMRQVAAALLMYRQDYGDFPPFTQYVFPYTKSRAVFLCPLDHAVSFGGVNWFGGGNRYARENSISLS</sequence>
<dbReference type="RefSeq" id="WP_146008653.1">
    <property type="nucleotide sequence ID" value="NZ_NMQE01000200.1"/>
</dbReference>
<evidence type="ECO:0008006" key="5">
    <source>
        <dbReference type="Google" id="ProtNLM"/>
    </source>
</evidence>
<dbReference type="Gene3D" id="3.30.700.10">
    <property type="entry name" value="Glycoprotein, Type 4 Pilin"/>
    <property type="match status" value="1"/>
</dbReference>
<feature type="transmembrane region" description="Helical" evidence="2">
    <location>
        <begin position="12"/>
        <end position="31"/>
    </location>
</feature>
<protein>
    <recommendedName>
        <fullName evidence="5">Prepilin-type cleavage/methylation domain-containing protein</fullName>
    </recommendedName>
</protein>
<dbReference type="PANTHER" id="PTHR30093">
    <property type="entry name" value="GENERAL SECRETION PATHWAY PROTEIN G"/>
    <property type="match status" value="1"/>
</dbReference>
<name>A0A2N6LJG8_9CYAN</name>
<feature type="non-terminal residue" evidence="3">
    <location>
        <position position="111"/>
    </location>
</feature>
<dbReference type="PRINTS" id="PR00813">
    <property type="entry name" value="BCTERIALGSPG"/>
</dbReference>